<dbReference type="GO" id="GO:0005921">
    <property type="term" value="C:gap junction"/>
    <property type="evidence" value="ECO:0007669"/>
    <property type="project" value="UniProtKB-SubCell"/>
</dbReference>
<evidence type="ECO:0000256" key="5">
    <source>
        <dbReference type="ARBA" id="ARBA00022692"/>
    </source>
</evidence>
<evidence type="ECO:0000256" key="1">
    <source>
        <dbReference type="ARBA" id="ARBA00004610"/>
    </source>
</evidence>
<feature type="region of interest" description="Disordered" evidence="13">
    <location>
        <begin position="342"/>
        <end position="361"/>
    </location>
</feature>
<dbReference type="PROSITE" id="PS51013">
    <property type="entry name" value="PANNEXIN"/>
    <property type="match status" value="1"/>
</dbReference>
<evidence type="ECO:0000256" key="4">
    <source>
        <dbReference type="ARBA" id="ARBA00022475"/>
    </source>
</evidence>
<comment type="subcellular location">
    <subcellularLocation>
        <location evidence="1">Cell junction</location>
        <location evidence="1">Gap junction</location>
    </subcellularLocation>
    <subcellularLocation>
        <location evidence="2 12">Cell membrane</location>
        <topology evidence="2 12">Multi-pass membrane protein</topology>
    </subcellularLocation>
</comment>
<feature type="transmembrane region" description="Helical" evidence="12">
    <location>
        <begin position="191"/>
        <end position="218"/>
    </location>
</feature>
<comment type="caution">
    <text evidence="14">The sequence shown here is derived from an EMBL/GenBank/DDBJ whole genome shotgun (WGS) entry which is preliminary data.</text>
</comment>
<keyword evidence="6" id="KW-0303">Gap junction</keyword>
<dbReference type="PRINTS" id="PR01262">
    <property type="entry name" value="INNEXIN"/>
</dbReference>
<proteinExistence type="inferred from homology"/>
<keyword evidence="9 12" id="KW-0406">Ion transport</keyword>
<feature type="compositionally biased region" description="Low complexity" evidence="13">
    <location>
        <begin position="447"/>
        <end position="465"/>
    </location>
</feature>
<dbReference type="InterPro" id="IPR000990">
    <property type="entry name" value="Innexin"/>
</dbReference>
<comment type="similarity">
    <text evidence="12">Belongs to the pannexin family.</text>
</comment>
<keyword evidence="4" id="KW-1003">Cell membrane</keyword>
<evidence type="ECO:0000256" key="3">
    <source>
        <dbReference type="ARBA" id="ARBA00022448"/>
    </source>
</evidence>
<organism evidence="14 15">
    <name type="scientific">Heterodera schachtii</name>
    <name type="common">Sugarbeet cyst nematode worm</name>
    <name type="synonym">Tylenchus schachtii</name>
    <dbReference type="NCBI Taxonomy" id="97005"/>
    <lineage>
        <taxon>Eukaryota</taxon>
        <taxon>Metazoa</taxon>
        <taxon>Ecdysozoa</taxon>
        <taxon>Nematoda</taxon>
        <taxon>Chromadorea</taxon>
        <taxon>Rhabditida</taxon>
        <taxon>Tylenchina</taxon>
        <taxon>Tylenchomorpha</taxon>
        <taxon>Tylenchoidea</taxon>
        <taxon>Heteroderidae</taxon>
        <taxon>Heteroderinae</taxon>
        <taxon>Heterodera</taxon>
    </lineage>
</organism>
<dbReference type="AlphaFoldDB" id="A0ABD2K738"/>
<keyword evidence="5 12" id="KW-0812">Transmembrane</keyword>
<dbReference type="PANTHER" id="PTHR11893">
    <property type="entry name" value="INNEXIN"/>
    <property type="match status" value="1"/>
</dbReference>
<keyword evidence="11 12" id="KW-0407">Ion channel</keyword>
<sequence>MDVLKKLADRLFEKRPDEDIVDRANNSATPFLLICCAIVVFAKEYGPVSEPMYCWTQAEFNEQWMEYIHEYCFVESTYYVPFNESVPLAEQRNNGTDRLNYYQWVPFILVAMALFSQFTHYFWSFCNMLSEKDLPSILRKVSAVVFEGDEQQANFAEAIASHFHVVLLACDSSKKRRRKSPFLRGIFARNWLAFVYLFTKFLYLIANIVQFKFISMFLGVDKLPNWGWTMLNSFLTHGSSWEHSGHFPRVTLCDLKIRQPNERFHEFTVQCVLVANFLNEKIFLMLYFWFILMAFVSLLSLAEWCWTLLFRSQNRFIKRLIELSLLQMIPDPEFDFGCADTRRDESGTDECGAETEDGDELEGRQHGRFTAVASGLTAAKAENMCDDNQSGSPSNNSTATMEEIEQHAKQMLRNSAVGQSGTTDGKVKGTTRTGTDHYECSAGDQHQQQQRRCSNNNSNKMNSNNLLPMKWDEDDQLVIELQKKRNALYRDFKKNKNEFMTFLGVDGIMVAKMMCSSAGMQMTSLVMGRLLCAFLQHDDNKSPNDQPMLPV</sequence>
<evidence type="ECO:0000256" key="8">
    <source>
        <dbReference type="ARBA" id="ARBA00022989"/>
    </source>
</evidence>
<reference evidence="14 15" key="1">
    <citation type="submission" date="2024-10" db="EMBL/GenBank/DDBJ databases">
        <authorList>
            <person name="Kim D."/>
        </authorList>
    </citation>
    <scope>NUCLEOTIDE SEQUENCE [LARGE SCALE GENOMIC DNA]</scope>
    <source>
        <strain evidence="14">Taebaek</strain>
    </source>
</reference>
<feature type="transmembrane region" description="Helical" evidence="12">
    <location>
        <begin position="101"/>
        <end position="123"/>
    </location>
</feature>
<comment type="caution">
    <text evidence="12">Lacks conserved residue(s) required for the propagation of feature annotation.</text>
</comment>
<evidence type="ECO:0000256" key="9">
    <source>
        <dbReference type="ARBA" id="ARBA00023065"/>
    </source>
</evidence>
<gene>
    <name evidence="12" type="primary">inx</name>
    <name evidence="14" type="ORF">niasHS_000478</name>
</gene>
<dbReference type="Proteomes" id="UP001620645">
    <property type="component" value="Unassembled WGS sequence"/>
</dbReference>
<keyword evidence="8 12" id="KW-1133">Transmembrane helix</keyword>
<name>A0ABD2K738_HETSC</name>
<comment type="function">
    <text evidence="12">Structural component of the gap junctions.</text>
</comment>
<dbReference type="PANTHER" id="PTHR11893:SF32">
    <property type="entry name" value="INNEXIN"/>
    <property type="match status" value="1"/>
</dbReference>
<feature type="transmembrane region" description="Helical" evidence="12">
    <location>
        <begin position="286"/>
        <end position="310"/>
    </location>
</feature>
<evidence type="ECO:0000313" key="15">
    <source>
        <dbReference type="Proteomes" id="UP001620645"/>
    </source>
</evidence>
<keyword evidence="7" id="KW-0965">Cell junction</keyword>
<keyword evidence="10 12" id="KW-0472">Membrane</keyword>
<keyword evidence="3 12" id="KW-0813">Transport</keyword>
<protein>
    <recommendedName>
        <fullName evidence="12">Innexin</fullName>
    </recommendedName>
</protein>
<evidence type="ECO:0000256" key="7">
    <source>
        <dbReference type="ARBA" id="ARBA00022949"/>
    </source>
</evidence>
<feature type="region of interest" description="Disordered" evidence="13">
    <location>
        <begin position="415"/>
        <end position="467"/>
    </location>
</feature>
<keyword evidence="15" id="KW-1185">Reference proteome</keyword>
<evidence type="ECO:0000313" key="14">
    <source>
        <dbReference type="EMBL" id="KAL3098691.1"/>
    </source>
</evidence>
<dbReference type="GO" id="GO:0034220">
    <property type="term" value="P:monoatomic ion transmembrane transport"/>
    <property type="evidence" value="ECO:0007669"/>
    <property type="project" value="UniProtKB-KW"/>
</dbReference>
<evidence type="ECO:0000256" key="2">
    <source>
        <dbReference type="ARBA" id="ARBA00004651"/>
    </source>
</evidence>
<evidence type="ECO:0000256" key="10">
    <source>
        <dbReference type="ARBA" id="ARBA00023136"/>
    </source>
</evidence>
<dbReference type="Pfam" id="PF00876">
    <property type="entry name" value="Innexin"/>
    <property type="match status" value="1"/>
</dbReference>
<evidence type="ECO:0000256" key="11">
    <source>
        <dbReference type="ARBA" id="ARBA00023303"/>
    </source>
</evidence>
<feature type="compositionally biased region" description="Acidic residues" evidence="13">
    <location>
        <begin position="347"/>
        <end position="360"/>
    </location>
</feature>
<evidence type="ECO:0000256" key="6">
    <source>
        <dbReference type="ARBA" id="ARBA00022868"/>
    </source>
</evidence>
<dbReference type="GO" id="GO:0005886">
    <property type="term" value="C:plasma membrane"/>
    <property type="evidence" value="ECO:0007669"/>
    <property type="project" value="UniProtKB-SubCell"/>
</dbReference>
<evidence type="ECO:0000256" key="12">
    <source>
        <dbReference type="RuleBase" id="RU010713"/>
    </source>
</evidence>
<evidence type="ECO:0000256" key="13">
    <source>
        <dbReference type="SAM" id="MobiDB-lite"/>
    </source>
</evidence>
<accession>A0ABD2K738</accession>
<dbReference type="EMBL" id="JBICCN010000044">
    <property type="protein sequence ID" value="KAL3098691.1"/>
    <property type="molecule type" value="Genomic_DNA"/>
</dbReference>